<proteinExistence type="predicted"/>
<feature type="transmembrane region" description="Helical" evidence="2">
    <location>
        <begin position="421"/>
        <end position="442"/>
    </location>
</feature>
<evidence type="ECO:0000256" key="1">
    <source>
        <dbReference type="SAM" id="MobiDB-lite"/>
    </source>
</evidence>
<feature type="transmembrane region" description="Helical" evidence="2">
    <location>
        <begin position="326"/>
        <end position="349"/>
    </location>
</feature>
<accession>A0A7R9WJG6</accession>
<protein>
    <submittedName>
        <fullName evidence="3">Uncharacterized protein</fullName>
    </submittedName>
</protein>
<evidence type="ECO:0000256" key="2">
    <source>
        <dbReference type="SAM" id="Phobius"/>
    </source>
</evidence>
<dbReference type="AlphaFoldDB" id="A0A7R9WJG6"/>
<feature type="region of interest" description="Disordered" evidence="1">
    <location>
        <begin position="497"/>
        <end position="539"/>
    </location>
</feature>
<sequence length="654" mass="71953">MRDTKAFAISLVALVVFCVPVLLVAGVARGWNVALGLDGTLQFKTVEDAARFWPEPNAHVENDEVDESIPGRNFEAASGVWYYWKNRPSGTDEYCEEGQFDPAEEPHTLSCSVPQATAATRALVWCLYLIHQCVVWGLIYKAQLLHKDDTKYHSDLRWYNIASFVVNGVFYVLHLIQTHVTYDATAQDVTEASSQASVIVLLVVVLVMEYKHRGLFLGWPAWNDPAAAGCCGGGRSWRLPSRPIDLVRKYHGYAFAWATIYTLWYHPMESTAAHVTGFLHTGMLLIQQSLIFTPLHLNKTWRLVLEGWVAIHGAVTAAQTQGKGMIGMFLFGFLWMTAFTQVHGLPYYLAFAHVAERERENERALRQDDGSTGGGGDGDREEGGTAESKADRDVVVVGSSPSLSSLNKWARYVPSSKYTRWILRLVPGILYFIFVVVSYKTWLNNPDQSLGVQMTELTRIPLILYLMAVFVAIIGWGMMSASDKLCGGCRCCGGGAAQEDDRNDGVELSSSRPAEERAVDDRAFRDEEEDVGGGEKETTSSQIIKRRRGVVGSLGTGTVLAVLFVGYAIMVAISVCIEVLHVQMPLIMLMVVLVAIFSVLALVVMIVMEKDMKRIELGPPQLPASVSAGSSDKDKGRIIPSQQGESVPSGVGGE</sequence>
<evidence type="ECO:0000313" key="3">
    <source>
        <dbReference type="EMBL" id="CAD8325316.1"/>
    </source>
</evidence>
<feature type="transmembrane region" description="Helical" evidence="2">
    <location>
        <begin position="122"/>
        <end position="140"/>
    </location>
</feature>
<name>A0A7R9WJG6_9STRA</name>
<keyword evidence="2" id="KW-0472">Membrane</keyword>
<feature type="transmembrane region" description="Helical" evidence="2">
    <location>
        <begin position="192"/>
        <end position="210"/>
    </location>
</feature>
<feature type="compositionally biased region" description="Basic and acidic residues" evidence="1">
    <location>
        <begin position="513"/>
        <end position="525"/>
    </location>
</feature>
<dbReference type="EMBL" id="HBED01047300">
    <property type="protein sequence ID" value="CAD8325316.1"/>
    <property type="molecule type" value="Transcribed_RNA"/>
</dbReference>
<feature type="compositionally biased region" description="Basic and acidic residues" evidence="1">
    <location>
        <begin position="377"/>
        <end position="391"/>
    </location>
</feature>
<reference evidence="3" key="1">
    <citation type="submission" date="2021-01" db="EMBL/GenBank/DDBJ databases">
        <authorList>
            <person name="Corre E."/>
            <person name="Pelletier E."/>
            <person name="Niang G."/>
            <person name="Scheremetjew M."/>
            <person name="Finn R."/>
            <person name="Kale V."/>
            <person name="Holt S."/>
            <person name="Cochrane G."/>
            <person name="Meng A."/>
            <person name="Brown T."/>
            <person name="Cohen L."/>
        </authorList>
    </citation>
    <scope>NUCLEOTIDE SEQUENCE</scope>
    <source>
        <strain evidence="3">CCMP147</strain>
    </source>
</reference>
<feature type="region of interest" description="Disordered" evidence="1">
    <location>
        <begin position="619"/>
        <end position="654"/>
    </location>
</feature>
<feature type="transmembrane region" description="Helical" evidence="2">
    <location>
        <begin position="462"/>
        <end position="481"/>
    </location>
</feature>
<feature type="transmembrane region" description="Helical" evidence="2">
    <location>
        <begin position="550"/>
        <end position="580"/>
    </location>
</feature>
<gene>
    <name evidence="3" type="ORF">TDUB1175_LOCUS23736</name>
</gene>
<feature type="region of interest" description="Disordered" evidence="1">
    <location>
        <begin position="362"/>
        <end position="391"/>
    </location>
</feature>
<keyword evidence="2" id="KW-0812">Transmembrane</keyword>
<keyword evidence="2" id="KW-1133">Transmembrane helix</keyword>
<organism evidence="3">
    <name type="scientific">Pseudictyota dubia</name>
    <dbReference type="NCBI Taxonomy" id="2749911"/>
    <lineage>
        <taxon>Eukaryota</taxon>
        <taxon>Sar</taxon>
        <taxon>Stramenopiles</taxon>
        <taxon>Ochrophyta</taxon>
        <taxon>Bacillariophyta</taxon>
        <taxon>Mediophyceae</taxon>
        <taxon>Biddulphiophycidae</taxon>
        <taxon>Eupodiscales</taxon>
        <taxon>Odontellaceae</taxon>
        <taxon>Pseudictyota</taxon>
    </lineage>
</organism>
<feature type="transmembrane region" description="Helical" evidence="2">
    <location>
        <begin position="586"/>
        <end position="607"/>
    </location>
</feature>
<feature type="transmembrane region" description="Helical" evidence="2">
    <location>
        <begin position="250"/>
        <end position="266"/>
    </location>
</feature>
<feature type="transmembrane region" description="Helical" evidence="2">
    <location>
        <begin position="161"/>
        <end position="180"/>
    </location>
</feature>